<accession>A0AAD5TB56</accession>
<sequence length="93" mass="10413">MKTTGIRVSTTLAYGLPALLKSGVSLTPRDRAKELFKQVPSFNGDGTMPQPLLEFIDKADAYLCDALLCWRRFGDEGRAYQQRHVQLLDARPS</sequence>
<evidence type="ECO:0000313" key="1">
    <source>
        <dbReference type="EMBL" id="KAJ3164175.1"/>
    </source>
</evidence>
<keyword evidence="2" id="KW-1185">Reference proteome</keyword>
<name>A0AAD5TB56_9FUNG</name>
<reference evidence="1" key="1">
    <citation type="submission" date="2020-05" db="EMBL/GenBank/DDBJ databases">
        <title>Phylogenomic resolution of chytrid fungi.</title>
        <authorList>
            <person name="Stajich J.E."/>
            <person name="Amses K."/>
            <person name="Simmons R."/>
            <person name="Seto K."/>
            <person name="Myers J."/>
            <person name="Bonds A."/>
            <person name="Quandt C.A."/>
            <person name="Barry K."/>
            <person name="Liu P."/>
            <person name="Grigoriev I."/>
            <person name="Longcore J.E."/>
            <person name="James T.Y."/>
        </authorList>
    </citation>
    <scope>NUCLEOTIDE SEQUENCE</scope>
    <source>
        <strain evidence="1">JEL0379</strain>
    </source>
</reference>
<organism evidence="1 2">
    <name type="scientific">Geranomyces variabilis</name>
    <dbReference type="NCBI Taxonomy" id="109894"/>
    <lineage>
        <taxon>Eukaryota</taxon>
        <taxon>Fungi</taxon>
        <taxon>Fungi incertae sedis</taxon>
        <taxon>Chytridiomycota</taxon>
        <taxon>Chytridiomycota incertae sedis</taxon>
        <taxon>Chytridiomycetes</taxon>
        <taxon>Spizellomycetales</taxon>
        <taxon>Powellomycetaceae</taxon>
        <taxon>Geranomyces</taxon>
    </lineage>
</organism>
<proteinExistence type="predicted"/>
<gene>
    <name evidence="1" type="ORF">HDU87_003880</name>
</gene>
<evidence type="ECO:0000313" key="2">
    <source>
        <dbReference type="Proteomes" id="UP001212152"/>
    </source>
</evidence>
<comment type="caution">
    <text evidence="1">The sequence shown here is derived from an EMBL/GenBank/DDBJ whole genome shotgun (WGS) entry which is preliminary data.</text>
</comment>
<dbReference type="Proteomes" id="UP001212152">
    <property type="component" value="Unassembled WGS sequence"/>
</dbReference>
<protein>
    <submittedName>
        <fullName evidence="1">Uncharacterized protein</fullName>
    </submittedName>
</protein>
<dbReference type="EMBL" id="JADGJQ010000294">
    <property type="protein sequence ID" value="KAJ3164175.1"/>
    <property type="molecule type" value="Genomic_DNA"/>
</dbReference>
<dbReference type="AlphaFoldDB" id="A0AAD5TB56"/>